<accession>A0A8H7I740</accession>
<protein>
    <recommendedName>
        <fullName evidence="2">DUF6532 domain-containing protein</fullName>
    </recommendedName>
</protein>
<evidence type="ECO:0000313" key="3">
    <source>
        <dbReference type="EMBL" id="KAF8749029.1"/>
    </source>
</evidence>
<feature type="region of interest" description="Disordered" evidence="1">
    <location>
        <begin position="72"/>
        <end position="114"/>
    </location>
</feature>
<evidence type="ECO:0000259" key="2">
    <source>
        <dbReference type="Pfam" id="PF20149"/>
    </source>
</evidence>
<comment type="caution">
    <text evidence="3">The sequence shown here is derived from an EMBL/GenBank/DDBJ whole genome shotgun (WGS) entry which is preliminary data.</text>
</comment>
<gene>
    <name evidence="3" type="ORF">RHS01_10366</name>
</gene>
<dbReference type="AlphaFoldDB" id="A0A8H7I740"/>
<dbReference type="EMBL" id="JACYCF010000031">
    <property type="protein sequence ID" value="KAF8749029.1"/>
    <property type="molecule type" value="Genomic_DNA"/>
</dbReference>
<reference evidence="3" key="1">
    <citation type="submission" date="2020-09" db="EMBL/GenBank/DDBJ databases">
        <title>Comparative genome analyses of four rice-infecting Rhizoctonia solani isolates reveal extensive enrichment of homogalacturonan modification genes.</title>
        <authorList>
            <person name="Lee D.-Y."/>
            <person name="Jeon J."/>
            <person name="Kim K.-T."/>
            <person name="Cheong K."/>
            <person name="Song H."/>
            <person name="Choi G."/>
            <person name="Ko J."/>
            <person name="Opiyo S.O."/>
            <person name="Zuo S."/>
            <person name="Madhav S."/>
            <person name="Lee Y.-H."/>
            <person name="Wang G.-L."/>
        </authorList>
    </citation>
    <scope>NUCLEOTIDE SEQUENCE</scope>
    <source>
        <strain evidence="3">AG1-IA B2</strain>
    </source>
</reference>
<feature type="domain" description="DUF6532" evidence="2">
    <location>
        <begin position="317"/>
        <end position="367"/>
    </location>
</feature>
<name>A0A8H7I740_9AGAM</name>
<dbReference type="Pfam" id="PF20149">
    <property type="entry name" value="DUF6532"/>
    <property type="match status" value="1"/>
</dbReference>
<evidence type="ECO:0000313" key="4">
    <source>
        <dbReference type="Proteomes" id="UP000614334"/>
    </source>
</evidence>
<feature type="region of interest" description="Disordered" evidence="1">
    <location>
        <begin position="156"/>
        <end position="178"/>
    </location>
</feature>
<organism evidence="3 4">
    <name type="scientific">Rhizoctonia solani</name>
    <dbReference type="NCBI Taxonomy" id="456999"/>
    <lineage>
        <taxon>Eukaryota</taxon>
        <taxon>Fungi</taxon>
        <taxon>Dikarya</taxon>
        <taxon>Basidiomycota</taxon>
        <taxon>Agaricomycotina</taxon>
        <taxon>Agaricomycetes</taxon>
        <taxon>Cantharellales</taxon>
        <taxon>Ceratobasidiaceae</taxon>
        <taxon>Rhizoctonia</taxon>
    </lineage>
</organism>
<sequence length="446" mass="49808">MSSSTPSTIIEVALPRLPSPKRVTDLPSSPLVVEVSREDLLPASEISVHGPAHTSIQQIHSAAVQPDLQGLMLAPKDPTSPCPLQPPKPLDLGSTEEPPNPTEPGSKSWAPTACQHGRNKSLCPADLNTRKDPSNALQQQLYCCPIIAAPTTPLVTRTQLRPPPKKNITTHGQRAGGSWRLDPVSAARANMLKFNKAVAQGKAPSLIKSVRRRVEEQLNVEDLAQAEACAKSRNLIEHLLPCSRRCVYKQKPLARDFLGLERQVPEPLLPMGIRRASRNMADGTTGLTLQETSRRYFEIMVNNIATLQGKTKERLREFEMPITIVAFALAIWLYCIEEWENGWRQNGDLGMAAMQEKYKAQLAGLKELRKVAPRRLRRLQMEWRDYVAEYLGALFVPESDSNAGLCSTRICPDTPNLKIATPSQRTRWRPIYLKTLDRPVIKNKWI</sequence>
<feature type="compositionally biased region" description="Pro residues" evidence="1">
    <location>
        <begin position="78"/>
        <end position="89"/>
    </location>
</feature>
<proteinExistence type="predicted"/>
<dbReference type="Proteomes" id="UP000614334">
    <property type="component" value="Unassembled WGS sequence"/>
</dbReference>
<dbReference type="InterPro" id="IPR045341">
    <property type="entry name" value="DUF6532"/>
</dbReference>
<evidence type="ECO:0000256" key="1">
    <source>
        <dbReference type="SAM" id="MobiDB-lite"/>
    </source>
</evidence>